<name>A0A918QD63_9CAUL</name>
<proteinExistence type="predicted"/>
<dbReference type="Pfam" id="PF01471">
    <property type="entry name" value="PG_binding_1"/>
    <property type="match status" value="1"/>
</dbReference>
<dbReference type="InterPro" id="IPR036365">
    <property type="entry name" value="PGBD-like_sf"/>
</dbReference>
<accession>A0A918QD63</accession>
<dbReference type="Pfam" id="PF13406">
    <property type="entry name" value="SLT_2"/>
    <property type="match status" value="1"/>
</dbReference>
<dbReference type="RefSeq" id="WP_189488484.1">
    <property type="nucleotide sequence ID" value="NZ_BMZB01000006.1"/>
</dbReference>
<feature type="region of interest" description="Disordered" evidence="1">
    <location>
        <begin position="22"/>
        <end position="49"/>
    </location>
</feature>
<reference evidence="5" key="1">
    <citation type="journal article" date="2014" name="Int. J. Syst. Evol. Microbiol.">
        <title>Complete genome sequence of Corynebacterium casei LMG S-19264T (=DSM 44701T), isolated from a smear-ripened cheese.</title>
        <authorList>
            <consortium name="US DOE Joint Genome Institute (JGI-PGF)"/>
            <person name="Walter F."/>
            <person name="Albersmeier A."/>
            <person name="Kalinowski J."/>
            <person name="Ruckert C."/>
        </authorList>
    </citation>
    <scope>NUCLEOTIDE SEQUENCE</scope>
    <source>
        <strain evidence="5">KCTC 32296</strain>
    </source>
</reference>
<dbReference type="InterPro" id="IPR036366">
    <property type="entry name" value="PGBDSf"/>
</dbReference>
<dbReference type="InterPro" id="IPR002477">
    <property type="entry name" value="Peptidoglycan-bd-like"/>
</dbReference>
<dbReference type="Gene3D" id="1.10.530.10">
    <property type="match status" value="1"/>
</dbReference>
<comment type="caution">
    <text evidence="5">The sequence shown here is derived from an EMBL/GenBank/DDBJ whole genome shotgun (WGS) entry which is preliminary data.</text>
</comment>
<dbReference type="InterPro" id="IPR023346">
    <property type="entry name" value="Lysozyme-like_dom_sf"/>
</dbReference>
<dbReference type="CDD" id="cd13399">
    <property type="entry name" value="Slt35-like"/>
    <property type="match status" value="1"/>
</dbReference>
<keyword evidence="2" id="KW-0732">Signal</keyword>
<evidence type="ECO:0000313" key="5">
    <source>
        <dbReference type="EMBL" id="GGZ42905.1"/>
    </source>
</evidence>
<dbReference type="Proteomes" id="UP000662572">
    <property type="component" value="Unassembled WGS sequence"/>
</dbReference>
<dbReference type="EMBL" id="BMZB01000006">
    <property type="protein sequence ID" value="GGZ42905.1"/>
    <property type="molecule type" value="Genomic_DNA"/>
</dbReference>
<dbReference type="InterPro" id="IPR031304">
    <property type="entry name" value="SLT_2"/>
</dbReference>
<dbReference type="PANTHER" id="PTHR30163:SF8">
    <property type="entry name" value="LYTIC MUREIN TRANSGLYCOSYLASE"/>
    <property type="match status" value="1"/>
</dbReference>
<keyword evidence="6" id="KW-1185">Reference proteome</keyword>
<feature type="domain" description="Peptidoglycan binding-like" evidence="3">
    <location>
        <begin position="372"/>
        <end position="417"/>
    </location>
</feature>
<evidence type="ECO:0000259" key="3">
    <source>
        <dbReference type="Pfam" id="PF01471"/>
    </source>
</evidence>
<dbReference type="SUPFAM" id="SSF47090">
    <property type="entry name" value="PGBD-like"/>
    <property type="match status" value="1"/>
</dbReference>
<sequence>MVGRYLTLALFLTACSSATSIPTPIDPPSPTPAKPDPLVTAPATSSPSPTVGKVDYPSFYHWRDDFINRAVAKGYDRAFVTEALSTTAPSERVVALDTKQPEFSKPISAYVKGAVTTPRFEAARARLAATPHVPEIEATYGVPAALLGGIWTMESDLGRIQGDFDVINAYATLAFDGRRRAWAETQLLMALDILKTGKVDRATLKGSWAGAMGQTQFLPENYVKLGVDADKDGKVDIWTSDPDALGSAANLLAKAGWKAGQAWAVEVILPAGFDYYLSETESQTPDWWATKGVVRADGGAWTDGEKLENATLILPSGANGPAFLALPNHFVIRKYNNSTAYALAVGLLGDGIAGKPALKTPWPDEQPLSTAQRVNTQKALLKEGFDPGIADGVIGVGTRKALREWQRANGRPADGYLSVTLADELSAKVTSYTILGPTSTPTP</sequence>
<evidence type="ECO:0000256" key="1">
    <source>
        <dbReference type="SAM" id="MobiDB-lite"/>
    </source>
</evidence>
<dbReference type="PANTHER" id="PTHR30163">
    <property type="entry name" value="MEMBRANE-BOUND LYTIC MUREIN TRANSGLYCOSYLASE B"/>
    <property type="match status" value="1"/>
</dbReference>
<dbReference type="PROSITE" id="PS51257">
    <property type="entry name" value="PROKAR_LIPOPROTEIN"/>
    <property type="match status" value="1"/>
</dbReference>
<dbReference type="AlphaFoldDB" id="A0A918QD63"/>
<reference evidence="5" key="2">
    <citation type="submission" date="2020-09" db="EMBL/GenBank/DDBJ databases">
        <authorList>
            <person name="Sun Q."/>
            <person name="Kim S."/>
        </authorList>
    </citation>
    <scope>NUCLEOTIDE SEQUENCE</scope>
    <source>
        <strain evidence="5">KCTC 32296</strain>
    </source>
</reference>
<evidence type="ECO:0000313" key="6">
    <source>
        <dbReference type="Proteomes" id="UP000662572"/>
    </source>
</evidence>
<gene>
    <name evidence="5" type="ORF">GCM10011273_32020</name>
</gene>
<dbReference type="Gene3D" id="1.10.101.10">
    <property type="entry name" value="PGBD-like superfamily/PGBD"/>
    <property type="match status" value="1"/>
</dbReference>
<dbReference type="InterPro" id="IPR043426">
    <property type="entry name" value="MltB-like"/>
</dbReference>
<organism evidence="5 6">
    <name type="scientific">Asticcacaulis endophyticus</name>
    <dbReference type="NCBI Taxonomy" id="1395890"/>
    <lineage>
        <taxon>Bacteria</taxon>
        <taxon>Pseudomonadati</taxon>
        <taxon>Pseudomonadota</taxon>
        <taxon>Alphaproteobacteria</taxon>
        <taxon>Caulobacterales</taxon>
        <taxon>Caulobacteraceae</taxon>
        <taxon>Asticcacaulis</taxon>
    </lineage>
</organism>
<dbReference type="NCBIfam" id="TIGR02283">
    <property type="entry name" value="MltB_2"/>
    <property type="match status" value="1"/>
</dbReference>
<dbReference type="InterPro" id="IPR011970">
    <property type="entry name" value="MltB_2"/>
</dbReference>
<protein>
    <submittedName>
        <fullName evidence="5">Murein transglycosylase</fullName>
    </submittedName>
</protein>
<evidence type="ECO:0000256" key="2">
    <source>
        <dbReference type="SAM" id="SignalP"/>
    </source>
</evidence>
<dbReference type="Gene3D" id="1.10.8.350">
    <property type="entry name" value="Bacterial muramidase"/>
    <property type="match status" value="1"/>
</dbReference>
<feature type="domain" description="Transglycosylase SLT" evidence="4">
    <location>
        <begin position="59"/>
        <end position="350"/>
    </location>
</feature>
<dbReference type="GO" id="GO:0009253">
    <property type="term" value="P:peptidoglycan catabolic process"/>
    <property type="evidence" value="ECO:0007669"/>
    <property type="project" value="TreeGrafter"/>
</dbReference>
<feature type="signal peptide" evidence="2">
    <location>
        <begin position="1"/>
        <end position="20"/>
    </location>
</feature>
<feature type="compositionally biased region" description="Pro residues" evidence="1">
    <location>
        <begin position="24"/>
        <end position="35"/>
    </location>
</feature>
<evidence type="ECO:0000259" key="4">
    <source>
        <dbReference type="Pfam" id="PF13406"/>
    </source>
</evidence>
<dbReference type="GO" id="GO:0008933">
    <property type="term" value="F:peptidoglycan lytic transglycosylase activity"/>
    <property type="evidence" value="ECO:0007669"/>
    <property type="project" value="TreeGrafter"/>
</dbReference>
<dbReference type="SUPFAM" id="SSF53955">
    <property type="entry name" value="Lysozyme-like"/>
    <property type="match status" value="1"/>
</dbReference>
<feature type="chain" id="PRO_5036896056" evidence="2">
    <location>
        <begin position="21"/>
        <end position="443"/>
    </location>
</feature>